<dbReference type="EC" id="2.7.7.7" evidence="2"/>
<dbReference type="STRING" id="1255658.FM114_00875"/>
<dbReference type="PANTHER" id="PTHR11669">
    <property type="entry name" value="REPLICATION FACTOR C / DNA POLYMERASE III GAMMA-TAU SUBUNIT"/>
    <property type="match status" value="1"/>
</dbReference>
<name>A0A1R4IBW8_9ACTN</name>
<dbReference type="EMBL" id="FUKQ01000006">
    <property type="protein sequence ID" value="SJN17216.1"/>
    <property type="molecule type" value="Genomic_DNA"/>
</dbReference>
<evidence type="ECO:0000256" key="1">
    <source>
        <dbReference type="SAM" id="Coils"/>
    </source>
</evidence>
<keyword evidence="1" id="KW-0175">Coiled coil</keyword>
<dbReference type="InterPro" id="IPR050238">
    <property type="entry name" value="DNA_Rep/Repair_Clamp_Loader"/>
</dbReference>
<dbReference type="InterPro" id="IPR027417">
    <property type="entry name" value="P-loop_NTPase"/>
</dbReference>
<keyword evidence="3" id="KW-1185">Reference proteome</keyword>
<evidence type="ECO:0000313" key="2">
    <source>
        <dbReference type="EMBL" id="SJN17216.1"/>
    </source>
</evidence>
<accession>A0A1R4IBW8</accession>
<dbReference type="Pfam" id="PF13177">
    <property type="entry name" value="DNA_pol3_delta2"/>
    <property type="match status" value="1"/>
</dbReference>
<dbReference type="Proteomes" id="UP000188342">
    <property type="component" value="Unassembled WGS sequence"/>
</dbReference>
<protein>
    <submittedName>
        <fullName evidence="2">DNA polymerase III delta prime subunit</fullName>
        <ecNumber evidence="2">2.7.7.7</ecNumber>
    </submittedName>
</protein>
<dbReference type="PANTHER" id="PTHR11669:SF8">
    <property type="entry name" value="DNA POLYMERASE III SUBUNIT DELTA"/>
    <property type="match status" value="1"/>
</dbReference>
<dbReference type="SUPFAM" id="SSF52540">
    <property type="entry name" value="P-loop containing nucleoside triphosphate hydrolases"/>
    <property type="match status" value="1"/>
</dbReference>
<organism evidence="2 3">
    <name type="scientific">Luteococcus japonicus LSP_Lj1</name>
    <dbReference type="NCBI Taxonomy" id="1255658"/>
    <lineage>
        <taxon>Bacteria</taxon>
        <taxon>Bacillati</taxon>
        <taxon>Actinomycetota</taxon>
        <taxon>Actinomycetes</taxon>
        <taxon>Propionibacteriales</taxon>
        <taxon>Propionibacteriaceae</taxon>
        <taxon>Luteococcus</taxon>
    </lineage>
</organism>
<evidence type="ECO:0000313" key="3">
    <source>
        <dbReference type="Proteomes" id="UP000188342"/>
    </source>
</evidence>
<gene>
    <name evidence="2" type="ORF">FM114_00875</name>
</gene>
<dbReference type="OrthoDB" id="9809531at2"/>
<sequence length="400" mass="42689">MTQTTPDLWSELVGQNRAVEVLKRAVAGDAHAMTHAWLVTGPPGSGRSNAARAFAAALQCPQGGCGQCNECRTSLSGAHPDVTLVRTEMLSIGVDEVRDLVRRAAMSPTMGRHQVIVVEDADRVTDRGGDALLKAIEEPAPKTVWILCAPTADDVVVTIRSRCRRLSLSTPSDAAVAELLQWRDGVDPALAAHAARAAQGHIGRARALARNEEARNRRHEVLMIPGRLTSVGACLTAAGNLVKAAAEEATKATAETDSAERAKLEEALGFGTKGARPRNANAALKELEEQQKARAKRIQRDALDRVLTELTTFYRDVLALQTGAISAPMPAQALHSGVPADGGPHLINGEIRNQLERASRGSTPEKTLRRIDAIIQCREALETNVAPLLAMEALLLSVAD</sequence>
<reference evidence="2 3" key="1">
    <citation type="submission" date="2017-02" db="EMBL/GenBank/DDBJ databases">
        <authorList>
            <person name="Peterson S.W."/>
        </authorList>
    </citation>
    <scope>NUCLEOTIDE SEQUENCE [LARGE SCALE GENOMIC DNA]</scope>
    <source>
        <strain evidence="2 3">LSP_Lj1</strain>
    </source>
</reference>
<keyword evidence="2" id="KW-0548">Nucleotidyltransferase</keyword>
<keyword evidence="2" id="KW-0808">Transferase</keyword>
<dbReference type="NCBIfam" id="NF005926">
    <property type="entry name" value="PRK07940.1"/>
    <property type="match status" value="1"/>
</dbReference>
<dbReference type="AlphaFoldDB" id="A0A1R4IBW8"/>
<dbReference type="GO" id="GO:0003887">
    <property type="term" value="F:DNA-directed DNA polymerase activity"/>
    <property type="evidence" value="ECO:0007669"/>
    <property type="project" value="UniProtKB-EC"/>
</dbReference>
<feature type="coiled-coil region" evidence="1">
    <location>
        <begin position="242"/>
        <end position="301"/>
    </location>
</feature>
<dbReference type="RefSeq" id="WP_094763317.1">
    <property type="nucleotide sequence ID" value="NZ_FUKQ01000006.1"/>
</dbReference>
<dbReference type="GO" id="GO:0006261">
    <property type="term" value="P:DNA-templated DNA replication"/>
    <property type="evidence" value="ECO:0007669"/>
    <property type="project" value="TreeGrafter"/>
</dbReference>
<proteinExistence type="predicted"/>
<dbReference type="Gene3D" id="3.40.50.300">
    <property type="entry name" value="P-loop containing nucleotide triphosphate hydrolases"/>
    <property type="match status" value="1"/>
</dbReference>